<evidence type="ECO:0000256" key="3">
    <source>
        <dbReference type="ARBA" id="ARBA00022448"/>
    </source>
</evidence>
<dbReference type="PANTHER" id="PTHR38438">
    <property type="entry name" value="RIBOFLAVIN TRANSPORTER RIBU"/>
    <property type="match status" value="1"/>
</dbReference>
<dbReference type="InterPro" id="IPR024529">
    <property type="entry name" value="ECF_trnsprt_substrate-spec"/>
</dbReference>
<protein>
    <recommendedName>
        <fullName evidence="8">Riboflavin transporter</fullName>
    </recommendedName>
</protein>
<dbReference type="PIRSF" id="PIRSF037778">
    <property type="entry name" value="UCP037778_transp_RibU"/>
    <property type="match status" value="1"/>
</dbReference>
<dbReference type="RefSeq" id="WP_120467328.1">
    <property type="nucleotide sequence ID" value="NZ_RAYQ01000003.1"/>
</dbReference>
<comment type="caution">
    <text evidence="10">The sequence shown here is derived from an EMBL/GenBank/DDBJ whole genome shotgun (WGS) entry which is preliminary data.</text>
</comment>
<comment type="similarity">
    <text evidence="2 8">Belongs to the prokaryotic riboflavin transporter (P-RFT) (TC 2.A.87) family.</text>
</comment>
<evidence type="ECO:0000256" key="5">
    <source>
        <dbReference type="ARBA" id="ARBA00022692"/>
    </source>
</evidence>
<dbReference type="GO" id="GO:0032217">
    <property type="term" value="F:riboflavin transmembrane transporter activity"/>
    <property type="evidence" value="ECO:0007669"/>
    <property type="project" value="UniProtKB-UniRule"/>
</dbReference>
<keyword evidence="4 8" id="KW-1003">Cell membrane</keyword>
<dbReference type="OrthoDB" id="9809216at2"/>
<feature type="transmembrane region" description="Helical" evidence="9">
    <location>
        <begin position="12"/>
        <end position="33"/>
    </location>
</feature>
<evidence type="ECO:0000256" key="1">
    <source>
        <dbReference type="ARBA" id="ARBA00004651"/>
    </source>
</evidence>
<dbReference type="PANTHER" id="PTHR38438:SF1">
    <property type="entry name" value="RIBOFLAVIN TRANSPORTER RIBU"/>
    <property type="match status" value="1"/>
</dbReference>
<accession>A0A3A9API2</accession>
<keyword evidence="6 9" id="KW-1133">Transmembrane helix</keyword>
<evidence type="ECO:0000256" key="7">
    <source>
        <dbReference type="ARBA" id="ARBA00023136"/>
    </source>
</evidence>
<feature type="transmembrane region" description="Helical" evidence="9">
    <location>
        <begin position="190"/>
        <end position="210"/>
    </location>
</feature>
<dbReference type="GO" id="GO:0005886">
    <property type="term" value="C:plasma membrane"/>
    <property type="evidence" value="ECO:0007669"/>
    <property type="project" value="UniProtKB-SubCell"/>
</dbReference>
<evidence type="ECO:0000256" key="6">
    <source>
        <dbReference type="ARBA" id="ARBA00022989"/>
    </source>
</evidence>
<reference evidence="10 11" key="1">
    <citation type="submission" date="2018-09" db="EMBL/GenBank/DDBJ databases">
        <title>Murine metabolic-syndrome-specific gut microbial biobank.</title>
        <authorList>
            <person name="Liu C."/>
        </authorList>
    </citation>
    <scope>NUCLEOTIDE SEQUENCE [LARGE SCALE GENOMIC DNA]</scope>
    <source>
        <strain evidence="10 11">0.1xD8-82</strain>
    </source>
</reference>
<organism evidence="10 11">
    <name type="scientific">Parablautia intestinalis</name>
    <dbReference type="NCBI Taxonomy" id="2320100"/>
    <lineage>
        <taxon>Bacteria</taxon>
        <taxon>Bacillati</taxon>
        <taxon>Bacillota</taxon>
        <taxon>Clostridia</taxon>
        <taxon>Lachnospirales</taxon>
        <taxon>Lachnospiraceae</taxon>
        <taxon>Parablautia</taxon>
    </lineage>
</organism>
<evidence type="ECO:0000256" key="4">
    <source>
        <dbReference type="ARBA" id="ARBA00022475"/>
    </source>
</evidence>
<evidence type="ECO:0000256" key="2">
    <source>
        <dbReference type="ARBA" id="ARBA00005540"/>
    </source>
</evidence>
<evidence type="ECO:0000256" key="9">
    <source>
        <dbReference type="SAM" id="Phobius"/>
    </source>
</evidence>
<keyword evidence="11" id="KW-1185">Reference proteome</keyword>
<feature type="transmembrane region" description="Helical" evidence="9">
    <location>
        <begin position="142"/>
        <end position="165"/>
    </location>
</feature>
<dbReference type="Gene3D" id="1.10.1760.20">
    <property type="match status" value="1"/>
</dbReference>
<keyword evidence="3 8" id="KW-0813">Transport</keyword>
<comment type="subcellular location">
    <subcellularLocation>
        <location evidence="1">Cell membrane</location>
        <topology evidence="1">Multi-pass membrane protein</topology>
    </subcellularLocation>
</comment>
<dbReference type="EMBL" id="RAYQ01000003">
    <property type="protein sequence ID" value="RKI93307.1"/>
    <property type="molecule type" value="Genomic_DNA"/>
</dbReference>
<dbReference type="Proteomes" id="UP000280696">
    <property type="component" value="Unassembled WGS sequence"/>
</dbReference>
<keyword evidence="7 8" id="KW-0472">Membrane</keyword>
<evidence type="ECO:0000313" key="10">
    <source>
        <dbReference type="EMBL" id="RKI93307.1"/>
    </source>
</evidence>
<comment type="function">
    <text evidence="8">Probably a riboflavin-binding protein that interacts with the energy-coupling factor (ECF) ABC-transporter complex.</text>
</comment>
<keyword evidence="5 9" id="KW-0812">Transmembrane</keyword>
<feature type="transmembrane region" description="Helical" evidence="9">
    <location>
        <begin position="40"/>
        <end position="61"/>
    </location>
</feature>
<feature type="transmembrane region" description="Helical" evidence="9">
    <location>
        <begin position="107"/>
        <end position="130"/>
    </location>
</feature>
<dbReference type="AlphaFoldDB" id="A0A3A9API2"/>
<evidence type="ECO:0000313" key="11">
    <source>
        <dbReference type="Proteomes" id="UP000280696"/>
    </source>
</evidence>
<name>A0A3A9API2_9FIRM</name>
<dbReference type="InterPro" id="IPR025720">
    <property type="entry name" value="RibU"/>
</dbReference>
<dbReference type="Pfam" id="PF12822">
    <property type="entry name" value="ECF_trnsprt"/>
    <property type="match status" value="1"/>
</dbReference>
<evidence type="ECO:0000256" key="8">
    <source>
        <dbReference type="PIRNR" id="PIRNR037778"/>
    </source>
</evidence>
<gene>
    <name evidence="10" type="ORF">D7V94_03625</name>
</gene>
<proteinExistence type="inferred from homology"/>
<sequence>MNNNTKKITTTAMLAAIAYVVVVVGRIPVVLFLKYDPKDIIITLGGLIWGPLTSFIVSVIVSMIEMVTISENGILGCIMNIVSSCSFACTAAVIYKKKRTLKGAVTGLLAGSVAMVLVMMLWNYLIAPIYMGYPREAVAKLLIPAFLPFNLLKAGLNAGFTFLLYKPITTALRKTGYLADSAVEQNKKPVGLWLFFGAVIITCILLILSLNGII</sequence>